<reference evidence="1 2" key="2">
    <citation type="journal article" date="2022" name="Mol. Biol. Evol.">
        <title>Comparative Genomics Reveals Insights into the Divergent Evolution of Astigmatic Mites and Household Pest Adaptations.</title>
        <authorList>
            <person name="Xiong Q."/>
            <person name="Wan A.T."/>
            <person name="Liu X."/>
            <person name="Fung C.S."/>
            <person name="Xiao X."/>
            <person name="Malainual N."/>
            <person name="Hou J."/>
            <person name="Wang L."/>
            <person name="Wang M."/>
            <person name="Yang K.Y."/>
            <person name="Cui Y."/>
            <person name="Leung E.L."/>
            <person name="Nong W."/>
            <person name="Shin S.K."/>
            <person name="Au S.W."/>
            <person name="Jeong K.Y."/>
            <person name="Chew F.T."/>
            <person name="Hui J.H."/>
            <person name="Leung T.F."/>
            <person name="Tungtrongchitr A."/>
            <person name="Zhong N."/>
            <person name="Liu Z."/>
            <person name="Tsui S.K."/>
        </authorList>
    </citation>
    <scope>NUCLEOTIDE SEQUENCE [LARGE SCALE GENOMIC DNA]</scope>
    <source>
        <strain evidence="1">Derp</strain>
    </source>
</reference>
<gene>
    <name evidence="1" type="ORF">DERP_003321</name>
</gene>
<keyword evidence="2" id="KW-1185">Reference proteome</keyword>
<proteinExistence type="predicted"/>
<accession>A0ABQ8JJ60</accession>
<organism evidence="1 2">
    <name type="scientific">Dermatophagoides pteronyssinus</name>
    <name type="common">European house dust mite</name>
    <dbReference type="NCBI Taxonomy" id="6956"/>
    <lineage>
        <taxon>Eukaryota</taxon>
        <taxon>Metazoa</taxon>
        <taxon>Ecdysozoa</taxon>
        <taxon>Arthropoda</taxon>
        <taxon>Chelicerata</taxon>
        <taxon>Arachnida</taxon>
        <taxon>Acari</taxon>
        <taxon>Acariformes</taxon>
        <taxon>Sarcoptiformes</taxon>
        <taxon>Astigmata</taxon>
        <taxon>Psoroptidia</taxon>
        <taxon>Analgoidea</taxon>
        <taxon>Pyroglyphidae</taxon>
        <taxon>Dermatophagoidinae</taxon>
        <taxon>Dermatophagoides</taxon>
    </lineage>
</organism>
<dbReference type="Proteomes" id="UP000887458">
    <property type="component" value="Unassembled WGS sequence"/>
</dbReference>
<comment type="caution">
    <text evidence="1">The sequence shown here is derived from an EMBL/GenBank/DDBJ whole genome shotgun (WGS) entry which is preliminary data.</text>
</comment>
<evidence type="ECO:0000313" key="2">
    <source>
        <dbReference type="Proteomes" id="UP000887458"/>
    </source>
</evidence>
<dbReference type="EMBL" id="NJHN03000036">
    <property type="protein sequence ID" value="KAH9422644.1"/>
    <property type="molecule type" value="Genomic_DNA"/>
</dbReference>
<name>A0ABQ8JJ60_DERPT</name>
<evidence type="ECO:0000313" key="1">
    <source>
        <dbReference type="EMBL" id="KAH9422644.1"/>
    </source>
</evidence>
<protein>
    <submittedName>
        <fullName evidence="1">Uncharacterized protein</fullName>
    </submittedName>
</protein>
<sequence length="82" mass="9681">MQKLLWKRSPLQPVSGKKCLIKCNSEKDVEKICNILKMTTKSPQKNQQRKIREYGSWNFEGYREKEQIPTLIKAKIPRSMNS</sequence>
<reference evidence="1 2" key="1">
    <citation type="journal article" date="2018" name="J. Allergy Clin. Immunol.">
        <title>High-quality assembly of Dermatophagoides pteronyssinus genome and transcriptome reveals a wide range of novel allergens.</title>
        <authorList>
            <person name="Liu X.Y."/>
            <person name="Yang K.Y."/>
            <person name="Wang M.Q."/>
            <person name="Kwok J.S."/>
            <person name="Zeng X."/>
            <person name="Yang Z."/>
            <person name="Xiao X.J."/>
            <person name="Lau C.P."/>
            <person name="Li Y."/>
            <person name="Huang Z.M."/>
            <person name="Ba J.G."/>
            <person name="Yim A.K."/>
            <person name="Ouyang C.Y."/>
            <person name="Ngai S.M."/>
            <person name="Chan T.F."/>
            <person name="Leung E.L."/>
            <person name="Liu L."/>
            <person name="Liu Z.G."/>
            <person name="Tsui S.K."/>
        </authorList>
    </citation>
    <scope>NUCLEOTIDE SEQUENCE [LARGE SCALE GENOMIC DNA]</scope>
    <source>
        <strain evidence="1">Derp</strain>
    </source>
</reference>